<accession>A0A1J9Q7G7</accession>
<sequence>MAYSALATLCERSGPSYYKQYVTRMIVTFDGIAAVDNQKPPTLVIVWLDPAQPPPQLLDPKRLRSTYGVEWALMRVQSHHGG</sequence>
<proteinExistence type="predicted"/>
<reference evidence="1 2" key="1">
    <citation type="submission" date="2015-07" db="EMBL/GenBank/DDBJ databases">
        <title>Emmonsia species relationships and genome sequence.</title>
        <authorList>
            <consortium name="The Broad Institute Genomics Platform"/>
            <person name="Cuomo C.A."/>
            <person name="Munoz J.F."/>
            <person name="Imamovic A."/>
            <person name="Priest M.E."/>
            <person name="Young S."/>
            <person name="Clay O.K."/>
            <person name="McEwen J.G."/>
        </authorList>
    </citation>
    <scope>NUCLEOTIDE SEQUENCE [LARGE SCALE GENOMIC DNA]</scope>
    <source>
        <strain evidence="1 2">UAMH 9510</strain>
    </source>
</reference>
<dbReference type="Proteomes" id="UP000182235">
    <property type="component" value="Unassembled WGS sequence"/>
</dbReference>
<name>A0A1J9Q7G7_9EURO</name>
<evidence type="ECO:0000313" key="1">
    <source>
        <dbReference type="EMBL" id="OJD11109.1"/>
    </source>
</evidence>
<comment type="caution">
    <text evidence="1">The sequence shown here is derived from an EMBL/GenBank/DDBJ whole genome shotgun (WGS) entry which is preliminary data.</text>
</comment>
<keyword evidence="2" id="KW-1185">Reference proteome</keyword>
<dbReference type="AlphaFoldDB" id="A0A1J9Q7G7"/>
<gene>
    <name evidence="1" type="ORF">AJ78_08051</name>
</gene>
<feature type="non-terminal residue" evidence="1">
    <location>
        <position position="82"/>
    </location>
</feature>
<organism evidence="1 2">
    <name type="scientific">Emergomyces pasteurianus Ep9510</name>
    <dbReference type="NCBI Taxonomy" id="1447872"/>
    <lineage>
        <taxon>Eukaryota</taxon>
        <taxon>Fungi</taxon>
        <taxon>Dikarya</taxon>
        <taxon>Ascomycota</taxon>
        <taxon>Pezizomycotina</taxon>
        <taxon>Eurotiomycetes</taxon>
        <taxon>Eurotiomycetidae</taxon>
        <taxon>Onygenales</taxon>
        <taxon>Ajellomycetaceae</taxon>
        <taxon>Emergomyces</taxon>
    </lineage>
</organism>
<dbReference type="EMBL" id="LGRN01000612">
    <property type="protein sequence ID" value="OJD11109.1"/>
    <property type="molecule type" value="Genomic_DNA"/>
</dbReference>
<protein>
    <submittedName>
        <fullName evidence="1">Uncharacterized protein</fullName>
    </submittedName>
</protein>
<evidence type="ECO:0000313" key="2">
    <source>
        <dbReference type="Proteomes" id="UP000182235"/>
    </source>
</evidence>